<evidence type="ECO:0000313" key="3">
    <source>
        <dbReference type="Proteomes" id="UP000406256"/>
    </source>
</evidence>
<organism evidence="2 3">
    <name type="scientific">Pandoraea anhela</name>
    <dbReference type="NCBI Taxonomy" id="2508295"/>
    <lineage>
        <taxon>Bacteria</taxon>
        <taxon>Pseudomonadati</taxon>
        <taxon>Pseudomonadota</taxon>
        <taxon>Betaproteobacteria</taxon>
        <taxon>Burkholderiales</taxon>
        <taxon>Burkholderiaceae</taxon>
        <taxon>Pandoraea</taxon>
    </lineage>
</organism>
<gene>
    <name evidence="2" type="ORF">PAN31108_01241</name>
</gene>
<dbReference type="OrthoDB" id="8934365at2"/>
<protein>
    <submittedName>
        <fullName evidence="2">Uncharacterized protein</fullName>
    </submittedName>
</protein>
<keyword evidence="3" id="KW-1185">Reference proteome</keyword>
<reference evidence="2 3" key="1">
    <citation type="submission" date="2019-08" db="EMBL/GenBank/DDBJ databases">
        <authorList>
            <person name="Peeters C."/>
        </authorList>
    </citation>
    <scope>NUCLEOTIDE SEQUENCE [LARGE SCALE GENOMIC DNA]</scope>
    <source>
        <strain evidence="2 3">LMG 31108</strain>
    </source>
</reference>
<evidence type="ECO:0000313" key="2">
    <source>
        <dbReference type="EMBL" id="VVD83618.1"/>
    </source>
</evidence>
<dbReference type="Proteomes" id="UP000406256">
    <property type="component" value="Unassembled WGS sequence"/>
</dbReference>
<evidence type="ECO:0000256" key="1">
    <source>
        <dbReference type="SAM" id="SignalP"/>
    </source>
</evidence>
<feature type="chain" id="PRO_5022768548" evidence="1">
    <location>
        <begin position="28"/>
        <end position="483"/>
    </location>
</feature>
<name>A0A5E4TAV3_9BURK</name>
<dbReference type="RefSeq" id="WP_150668013.1">
    <property type="nucleotide sequence ID" value="NZ_CABPSB010000003.1"/>
</dbReference>
<accession>A0A5E4TAV3</accession>
<proteinExistence type="predicted"/>
<dbReference type="AlphaFoldDB" id="A0A5E4TAV3"/>
<dbReference type="EMBL" id="CABPSB010000003">
    <property type="protein sequence ID" value="VVD83618.1"/>
    <property type="molecule type" value="Genomic_DNA"/>
</dbReference>
<sequence>MNKVLWRIALVVACTTGLLATSGVARAQDGAITAIDGGQNPRLNGADVAYLINQRYANTPAKCFVRSPVQECSGVLLRTAPAGAAGDRFWRISPAEIAAGRAELSYARADLSAVNPPASVGFVLADRPTAAGNNQGYQLVCGSLAQDQGLAPCPEGGNTVGVSPWDANSPASLAVQAIYYDAGRGGQLAQALNYQKQYYDSTRQWVPVLRAFLANAAAGVALGFDERDQLDWGYAVVRNLEARYADTRMTCDGGSAGYDCAGVLIRATGFGGTFRSWNPSPNSVLRDGVSFSYVRSDMSSVVIGNAGVIMHELNYPSAYKLRWRCAFPQNAGTSARANSCNVGGEMRLCDALGITTAAQWRARYNSNSNIACGLGPSAAQFAVFADLRRQLFSGHNEIIIGAWPQNIPEQLPLQAFFYPGDAQRPGAQFIQQDYMSTTGRFMPIVRVRFSNPPGSIFTYSPDDQTGAMRPGALLAVPTGGDSD</sequence>
<keyword evidence="1" id="KW-0732">Signal</keyword>
<feature type="signal peptide" evidence="1">
    <location>
        <begin position="1"/>
        <end position="27"/>
    </location>
</feature>